<dbReference type="PANTHER" id="PTHR43350">
    <property type="entry name" value="NAD-DEPENDENT ALCOHOL DEHYDROGENASE"/>
    <property type="match status" value="1"/>
</dbReference>
<dbReference type="InterPro" id="IPR011032">
    <property type="entry name" value="GroES-like_sf"/>
</dbReference>
<dbReference type="InterPro" id="IPR020843">
    <property type="entry name" value="ER"/>
</dbReference>
<dbReference type="SMART" id="SM00829">
    <property type="entry name" value="PKS_ER"/>
    <property type="match status" value="1"/>
</dbReference>
<dbReference type="SUPFAM" id="SSF50129">
    <property type="entry name" value="GroES-like"/>
    <property type="match status" value="1"/>
</dbReference>
<dbReference type="Proteomes" id="UP001595604">
    <property type="component" value="Unassembled WGS sequence"/>
</dbReference>
<proteinExistence type="inferred from homology"/>
<dbReference type="RefSeq" id="WP_379509433.1">
    <property type="nucleotide sequence ID" value="NZ_JBHRTQ010000007.1"/>
</dbReference>
<evidence type="ECO:0000256" key="2">
    <source>
        <dbReference type="ARBA" id="ARBA00008072"/>
    </source>
</evidence>
<evidence type="ECO:0000313" key="8">
    <source>
        <dbReference type="EMBL" id="MFC3174059.1"/>
    </source>
</evidence>
<comment type="caution">
    <text evidence="8">The sequence shown here is derived from an EMBL/GenBank/DDBJ whole genome shotgun (WGS) entry which is preliminary data.</text>
</comment>
<sequence length="368" mass="37776">MGLEVTAAVALDRAGPFEIRALTLDDPRPDEVVVRIAAVGLCHTDLVFKAGAGGYPVPAVFGHEGAGVVERVGSAVGKVKVGDRVLMTFRSCGTCDRCLAGDPAYCRTWLHLNCAGCRMDGSTGLGDGEERIASNFFGQSSFASHGIAYERNVVKVPDDLPLELLAPLGCGVQTGVGAVMRSLDARAGSSIVIAGGGAVGLCAVMGAAIRKLATIIVVEPHARRRALALELGATHVIDPADHPDTAAAVREIVPQGVDFALDTSGVPPVMQALAAALGSKGTLGLVGIATPGTPVPGDAVALVTFGQTVKGIIEGDSDPDEFLPELVALYRSGALPLDRIVRTYPLAEINQAVADQHAGLCVKAVLLP</sequence>
<dbReference type="InterPro" id="IPR036291">
    <property type="entry name" value="NAD(P)-bd_dom_sf"/>
</dbReference>
<evidence type="ECO:0000256" key="1">
    <source>
        <dbReference type="ARBA" id="ARBA00001947"/>
    </source>
</evidence>
<name>A0ABV7IR14_9SPHN</name>
<dbReference type="InterPro" id="IPR013154">
    <property type="entry name" value="ADH-like_N"/>
</dbReference>
<dbReference type="SUPFAM" id="SSF51735">
    <property type="entry name" value="NAD(P)-binding Rossmann-fold domains"/>
    <property type="match status" value="1"/>
</dbReference>
<feature type="domain" description="Enoyl reductase (ER)" evidence="7">
    <location>
        <begin position="15"/>
        <end position="366"/>
    </location>
</feature>
<evidence type="ECO:0000256" key="3">
    <source>
        <dbReference type="ARBA" id="ARBA00022723"/>
    </source>
</evidence>
<dbReference type="PANTHER" id="PTHR43350:SF2">
    <property type="entry name" value="GROES-LIKE ZINC-BINDING ALCOHOL DEHYDROGENASE FAMILY PROTEIN"/>
    <property type="match status" value="1"/>
</dbReference>
<keyword evidence="9" id="KW-1185">Reference proteome</keyword>
<dbReference type="Gene3D" id="3.40.50.720">
    <property type="entry name" value="NAD(P)-binding Rossmann-like Domain"/>
    <property type="match status" value="1"/>
</dbReference>
<evidence type="ECO:0000256" key="6">
    <source>
        <dbReference type="RuleBase" id="RU361277"/>
    </source>
</evidence>
<dbReference type="CDD" id="cd08278">
    <property type="entry name" value="benzyl_alcohol_DH"/>
    <property type="match status" value="1"/>
</dbReference>
<comment type="similarity">
    <text evidence="2 6">Belongs to the zinc-containing alcohol dehydrogenase family.</text>
</comment>
<comment type="cofactor">
    <cofactor evidence="1 6">
        <name>Zn(2+)</name>
        <dbReference type="ChEBI" id="CHEBI:29105"/>
    </cofactor>
</comment>
<reference evidence="9" key="1">
    <citation type="journal article" date="2019" name="Int. J. Syst. Evol. Microbiol.">
        <title>The Global Catalogue of Microorganisms (GCM) 10K type strain sequencing project: providing services to taxonomists for standard genome sequencing and annotation.</title>
        <authorList>
            <consortium name="The Broad Institute Genomics Platform"/>
            <consortium name="The Broad Institute Genome Sequencing Center for Infectious Disease"/>
            <person name="Wu L."/>
            <person name="Ma J."/>
        </authorList>
    </citation>
    <scope>NUCLEOTIDE SEQUENCE [LARGE SCALE GENOMIC DNA]</scope>
    <source>
        <strain evidence="9">KCTC 42984</strain>
    </source>
</reference>
<dbReference type="Gene3D" id="3.90.180.10">
    <property type="entry name" value="Medium-chain alcohol dehydrogenases, catalytic domain"/>
    <property type="match status" value="1"/>
</dbReference>
<evidence type="ECO:0000256" key="5">
    <source>
        <dbReference type="ARBA" id="ARBA00023002"/>
    </source>
</evidence>
<evidence type="ECO:0000256" key="4">
    <source>
        <dbReference type="ARBA" id="ARBA00022833"/>
    </source>
</evidence>
<dbReference type="EMBL" id="JBHRTQ010000007">
    <property type="protein sequence ID" value="MFC3174059.1"/>
    <property type="molecule type" value="Genomic_DNA"/>
</dbReference>
<evidence type="ECO:0000313" key="9">
    <source>
        <dbReference type="Proteomes" id="UP001595604"/>
    </source>
</evidence>
<evidence type="ECO:0000259" key="7">
    <source>
        <dbReference type="SMART" id="SM00829"/>
    </source>
</evidence>
<dbReference type="Pfam" id="PF00107">
    <property type="entry name" value="ADH_zinc_N"/>
    <property type="match status" value="1"/>
</dbReference>
<accession>A0ABV7IR14</accession>
<dbReference type="InterPro" id="IPR013149">
    <property type="entry name" value="ADH-like_C"/>
</dbReference>
<gene>
    <name evidence="8" type="ORF">ACFOD9_07345</name>
</gene>
<organism evidence="8 9">
    <name type="scientific">Novosphingobium bradum</name>
    <dbReference type="NCBI Taxonomy" id="1737444"/>
    <lineage>
        <taxon>Bacteria</taxon>
        <taxon>Pseudomonadati</taxon>
        <taxon>Pseudomonadota</taxon>
        <taxon>Alphaproteobacteria</taxon>
        <taxon>Sphingomonadales</taxon>
        <taxon>Sphingomonadaceae</taxon>
        <taxon>Novosphingobium</taxon>
    </lineage>
</organism>
<dbReference type="PROSITE" id="PS00059">
    <property type="entry name" value="ADH_ZINC"/>
    <property type="match status" value="1"/>
</dbReference>
<dbReference type="Pfam" id="PF08240">
    <property type="entry name" value="ADH_N"/>
    <property type="match status" value="1"/>
</dbReference>
<protein>
    <submittedName>
        <fullName evidence="8">NAD(P)-dependent alcohol dehydrogenase</fullName>
    </submittedName>
</protein>
<keyword evidence="5" id="KW-0560">Oxidoreductase</keyword>
<dbReference type="InterPro" id="IPR002328">
    <property type="entry name" value="ADH_Zn_CS"/>
</dbReference>
<keyword evidence="4 6" id="KW-0862">Zinc</keyword>
<keyword evidence="3 6" id="KW-0479">Metal-binding</keyword>